<evidence type="ECO:0000313" key="4">
    <source>
        <dbReference type="Proteomes" id="UP001597508"/>
    </source>
</evidence>
<evidence type="ECO:0000313" key="3">
    <source>
        <dbReference type="EMBL" id="MFD2568914.1"/>
    </source>
</evidence>
<gene>
    <name evidence="3" type="ORF">ACFSRZ_16180</name>
</gene>
<dbReference type="Proteomes" id="UP001597508">
    <property type="component" value="Unassembled WGS sequence"/>
</dbReference>
<evidence type="ECO:0000259" key="2">
    <source>
        <dbReference type="Pfam" id="PF12867"/>
    </source>
</evidence>
<dbReference type="EMBL" id="JBHULH010000012">
    <property type="protein sequence ID" value="MFD2568914.1"/>
    <property type="molecule type" value="Genomic_DNA"/>
</dbReference>
<dbReference type="SUPFAM" id="SSF109854">
    <property type="entry name" value="DinB/YfiT-like putative metalloenzymes"/>
    <property type="match status" value="1"/>
</dbReference>
<dbReference type="Gene3D" id="1.20.120.450">
    <property type="entry name" value="dinb family like domain"/>
    <property type="match status" value="1"/>
</dbReference>
<dbReference type="InterPro" id="IPR034660">
    <property type="entry name" value="DinB/YfiT-like"/>
</dbReference>
<comment type="caution">
    <text evidence="3">The sequence shown here is derived from an EMBL/GenBank/DDBJ whole genome shotgun (WGS) entry which is preliminary data.</text>
</comment>
<dbReference type="InterPro" id="IPR024775">
    <property type="entry name" value="DinB-like"/>
</dbReference>
<evidence type="ECO:0000256" key="1">
    <source>
        <dbReference type="SAM" id="SignalP"/>
    </source>
</evidence>
<protein>
    <submittedName>
        <fullName evidence="3">DinB family protein</fullName>
    </submittedName>
</protein>
<name>A0ABW5LWD1_9FLAO</name>
<sequence>MKKYMIPFILLLCIQCKNATTLSEEERNFATTELDRSKDNLLQSIKGLSSAQLYFKPDEVSWSIAECVEHLTLFSTELFEILEESLELPANPERRKDVKFSDKDLMIYVRDRSKKATTEEDFEPKNTDGNHTATLTTYLDNLEKHINYLKSTQDDLRNHYVNFGTVDAYQIFLYMAAHTNRHIEQIEEIKNTTNFPKN</sequence>
<keyword evidence="4" id="KW-1185">Reference proteome</keyword>
<organism evidence="3 4">
    <name type="scientific">Pseudotenacibaculum haliotis</name>
    <dbReference type="NCBI Taxonomy" id="1862138"/>
    <lineage>
        <taxon>Bacteria</taxon>
        <taxon>Pseudomonadati</taxon>
        <taxon>Bacteroidota</taxon>
        <taxon>Flavobacteriia</taxon>
        <taxon>Flavobacteriales</taxon>
        <taxon>Flavobacteriaceae</taxon>
        <taxon>Pseudotenacibaculum</taxon>
    </lineage>
</organism>
<keyword evidence="1" id="KW-0732">Signal</keyword>
<feature type="signal peptide" evidence="1">
    <location>
        <begin position="1"/>
        <end position="19"/>
    </location>
</feature>
<feature type="chain" id="PRO_5047344963" evidence="1">
    <location>
        <begin position="20"/>
        <end position="198"/>
    </location>
</feature>
<dbReference type="RefSeq" id="WP_379667618.1">
    <property type="nucleotide sequence ID" value="NZ_JBHULH010000012.1"/>
</dbReference>
<feature type="domain" description="DinB-like" evidence="2">
    <location>
        <begin position="33"/>
        <end position="186"/>
    </location>
</feature>
<proteinExistence type="predicted"/>
<dbReference type="Pfam" id="PF12867">
    <property type="entry name" value="DinB_2"/>
    <property type="match status" value="1"/>
</dbReference>
<accession>A0ABW5LWD1</accession>
<reference evidence="4" key="1">
    <citation type="journal article" date="2019" name="Int. J. Syst. Evol. Microbiol.">
        <title>The Global Catalogue of Microorganisms (GCM) 10K type strain sequencing project: providing services to taxonomists for standard genome sequencing and annotation.</title>
        <authorList>
            <consortium name="The Broad Institute Genomics Platform"/>
            <consortium name="The Broad Institute Genome Sequencing Center for Infectious Disease"/>
            <person name="Wu L."/>
            <person name="Ma J."/>
        </authorList>
    </citation>
    <scope>NUCLEOTIDE SEQUENCE [LARGE SCALE GENOMIC DNA]</scope>
    <source>
        <strain evidence="4">KCTC 52127</strain>
    </source>
</reference>